<organism evidence="2 3">
    <name type="scientific">Glomerella acutata</name>
    <name type="common">Colletotrichum acutatum</name>
    <dbReference type="NCBI Taxonomy" id="27357"/>
    <lineage>
        <taxon>Eukaryota</taxon>
        <taxon>Fungi</taxon>
        <taxon>Dikarya</taxon>
        <taxon>Ascomycota</taxon>
        <taxon>Pezizomycotina</taxon>
        <taxon>Sordariomycetes</taxon>
        <taxon>Hypocreomycetidae</taxon>
        <taxon>Glomerellales</taxon>
        <taxon>Glomerellaceae</taxon>
        <taxon>Colletotrichum</taxon>
        <taxon>Colletotrichum acutatum species complex</taxon>
    </lineage>
</organism>
<name>A0AAD8UDA8_GLOAC</name>
<accession>A0AAD8UDA8</accession>
<feature type="transmembrane region" description="Helical" evidence="1">
    <location>
        <begin position="40"/>
        <end position="58"/>
    </location>
</feature>
<keyword evidence="1" id="KW-0472">Membrane</keyword>
<dbReference type="AlphaFoldDB" id="A0AAD8UDA8"/>
<evidence type="ECO:0000256" key="1">
    <source>
        <dbReference type="SAM" id="Phobius"/>
    </source>
</evidence>
<sequence>MALKTLEQAITVLSLSISSVLALAFSYTFAATFTLAAARVLTIAVGLAALAGFLEAIVNQAQRPCESLNMHKGVVA</sequence>
<protein>
    <submittedName>
        <fullName evidence="2">Uncharacterized protein</fullName>
    </submittedName>
</protein>
<comment type="caution">
    <text evidence="2">The sequence shown here is derived from an EMBL/GenBank/DDBJ whole genome shotgun (WGS) entry which is preliminary data.</text>
</comment>
<proteinExistence type="predicted"/>
<keyword evidence="1" id="KW-1133">Transmembrane helix</keyword>
<evidence type="ECO:0000313" key="3">
    <source>
        <dbReference type="Proteomes" id="UP001244207"/>
    </source>
</evidence>
<dbReference type="GeneID" id="85385143"/>
<reference evidence="2" key="1">
    <citation type="submission" date="2021-12" db="EMBL/GenBank/DDBJ databases">
        <title>Comparative genomics, transcriptomics and evolutionary studies reveal genomic signatures of adaptation to plant cell wall in hemibiotrophic fungi.</title>
        <authorList>
            <consortium name="DOE Joint Genome Institute"/>
            <person name="Baroncelli R."/>
            <person name="Diaz J.F."/>
            <person name="Benocci T."/>
            <person name="Peng M."/>
            <person name="Battaglia E."/>
            <person name="Haridas S."/>
            <person name="Andreopoulos W."/>
            <person name="Labutti K."/>
            <person name="Pangilinan J."/>
            <person name="Floch G.L."/>
            <person name="Makela M.R."/>
            <person name="Henrissat B."/>
            <person name="Grigoriev I.V."/>
            <person name="Crouch J.A."/>
            <person name="De Vries R.P."/>
            <person name="Sukno S.A."/>
            <person name="Thon M.R."/>
        </authorList>
    </citation>
    <scope>NUCLEOTIDE SEQUENCE</scope>
    <source>
        <strain evidence="2">CBS 112980</strain>
    </source>
</reference>
<keyword evidence="3" id="KW-1185">Reference proteome</keyword>
<dbReference type="RefSeq" id="XP_060358655.1">
    <property type="nucleotide sequence ID" value="XM_060501244.1"/>
</dbReference>
<keyword evidence="1" id="KW-0812">Transmembrane</keyword>
<gene>
    <name evidence="2" type="ORF">BDZ83DRAFT_135708</name>
</gene>
<evidence type="ECO:0000313" key="2">
    <source>
        <dbReference type="EMBL" id="KAK1709744.1"/>
    </source>
</evidence>
<dbReference type="Proteomes" id="UP001244207">
    <property type="component" value="Unassembled WGS sequence"/>
</dbReference>
<dbReference type="EMBL" id="JAHMHS010000178">
    <property type="protein sequence ID" value="KAK1709744.1"/>
    <property type="molecule type" value="Genomic_DNA"/>
</dbReference>